<dbReference type="AlphaFoldDB" id="A0AAV9Z4G1"/>
<evidence type="ECO:0000313" key="2">
    <source>
        <dbReference type="EMBL" id="KAK6971492.1"/>
    </source>
</evidence>
<reference evidence="2 3" key="1">
    <citation type="journal article" date="2024" name="J Genomics">
        <title>Draft genome sequencing and assembly of Favolaschia claudopus CIRM-BRFM 2984 isolated from oak limbs.</title>
        <authorList>
            <person name="Navarro D."/>
            <person name="Drula E."/>
            <person name="Chaduli D."/>
            <person name="Cazenave R."/>
            <person name="Ahrendt S."/>
            <person name="Wang J."/>
            <person name="Lipzen A."/>
            <person name="Daum C."/>
            <person name="Barry K."/>
            <person name="Grigoriev I.V."/>
            <person name="Favel A."/>
            <person name="Rosso M.N."/>
            <person name="Martin F."/>
        </authorList>
    </citation>
    <scope>NUCLEOTIDE SEQUENCE [LARGE SCALE GENOMIC DNA]</scope>
    <source>
        <strain evidence="2 3">CIRM-BRFM 2984</strain>
    </source>
</reference>
<feature type="region of interest" description="Disordered" evidence="1">
    <location>
        <begin position="1"/>
        <end position="49"/>
    </location>
</feature>
<keyword evidence="3" id="KW-1185">Reference proteome</keyword>
<feature type="compositionally biased region" description="Low complexity" evidence="1">
    <location>
        <begin position="234"/>
        <end position="250"/>
    </location>
</feature>
<comment type="caution">
    <text evidence="2">The sequence shown here is derived from an EMBL/GenBank/DDBJ whole genome shotgun (WGS) entry which is preliminary data.</text>
</comment>
<name>A0AAV9Z4G1_9AGAR</name>
<feature type="region of interest" description="Disordered" evidence="1">
    <location>
        <begin position="320"/>
        <end position="346"/>
    </location>
</feature>
<organism evidence="2 3">
    <name type="scientific">Favolaschia claudopus</name>
    <dbReference type="NCBI Taxonomy" id="2862362"/>
    <lineage>
        <taxon>Eukaryota</taxon>
        <taxon>Fungi</taxon>
        <taxon>Dikarya</taxon>
        <taxon>Basidiomycota</taxon>
        <taxon>Agaricomycotina</taxon>
        <taxon>Agaricomycetes</taxon>
        <taxon>Agaricomycetidae</taxon>
        <taxon>Agaricales</taxon>
        <taxon>Marasmiineae</taxon>
        <taxon>Mycenaceae</taxon>
        <taxon>Favolaschia</taxon>
    </lineage>
</organism>
<dbReference type="Proteomes" id="UP001362999">
    <property type="component" value="Unassembled WGS sequence"/>
</dbReference>
<evidence type="ECO:0000256" key="1">
    <source>
        <dbReference type="SAM" id="MobiDB-lite"/>
    </source>
</evidence>
<protein>
    <submittedName>
        <fullName evidence="2">Uncharacterized protein</fullName>
    </submittedName>
</protein>
<sequence length="580" mass="64604">MDRAATPPTLLQPPLKCPPLRPLLRSTLLPSLPARHPPRMPPWKDRPTESPVSVMKRALTYDVECTSTISGLPPVQKGRLVHGWRCRHLEQEHPERASVNDDADDEVHARAQMSYDISCYCLKNAYDEALFQAEQRAREWDYHPDDRRWVVADEAIAKALDKDCVEDARDGKACAIRAMTSCADKTYFGFVPASLLAAAAADDDDEEDGRERMQDVQYQGKSAASTNAEDDKGAASAAGDADAPAPAPKACGRSCWKPLERIDSFVDFEAHVGDTTRDTEFELSQDGRRGNRVAFNVQAKRRRLHPSELQDAFGEWVPLREDENRSASDADAETDEGEAEGEVGEKRKRYDSSRLWGRRRLPCDAKIAGISSSARRAFQRWTGEVLVEDIACCAGMASTSWATVDGAAPVQLRNCGICRSCDLRDTGNIEDFRSLSVIGNLTVLDFIKTMERSTDAAGLHSVPRLMRAGRGHDDAWGEWHKGRRVCRPVLGMPARWHESPRRLAGCGRRISRDDPPLGSGWGYLVEEKEYHEHLRGYVGEEDARNTNNAEADQYLRGFSGPAAEGHPSNDRLAVLRRRGR</sequence>
<feature type="compositionally biased region" description="Polar residues" evidence="1">
    <location>
        <begin position="216"/>
        <end position="227"/>
    </location>
</feature>
<dbReference type="EMBL" id="JAWWNJ010000211">
    <property type="protein sequence ID" value="KAK6971492.1"/>
    <property type="molecule type" value="Genomic_DNA"/>
</dbReference>
<feature type="region of interest" description="Disordered" evidence="1">
    <location>
        <begin position="201"/>
        <end position="252"/>
    </location>
</feature>
<evidence type="ECO:0000313" key="3">
    <source>
        <dbReference type="Proteomes" id="UP001362999"/>
    </source>
</evidence>
<proteinExistence type="predicted"/>
<accession>A0AAV9Z4G1</accession>
<feature type="non-terminal residue" evidence="2">
    <location>
        <position position="580"/>
    </location>
</feature>
<feature type="compositionally biased region" description="Low complexity" evidence="1">
    <location>
        <begin position="22"/>
        <end position="33"/>
    </location>
</feature>
<feature type="compositionally biased region" description="Acidic residues" evidence="1">
    <location>
        <begin position="330"/>
        <end position="342"/>
    </location>
</feature>
<gene>
    <name evidence="2" type="ORF">R3P38DRAFT_2813835</name>
</gene>